<dbReference type="EMBL" id="BOPO01000011">
    <property type="protein sequence ID" value="GIL25847.1"/>
    <property type="molecule type" value="Genomic_DNA"/>
</dbReference>
<name>A0A8J4AAZ8_9ACTN</name>
<evidence type="ECO:0000256" key="4">
    <source>
        <dbReference type="SAM" id="SignalP"/>
    </source>
</evidence>
<evidence type="ECO:0000256" key="2">
    <source>
        <dbReference type="ARBA" id="ARBA00022448"/>
    </source>
</evidence>
<dbReference type="GO" id="GO:0015768">
    <property type="term" value="P:maltose transport"/>
    <property type="evidence" value="ECO:0007669"/>
    <property type="project" value="TreeGrafter"/>
</dbReference>
<reference evidence="6" key="1">
    <citation type="journal article" date="2021" name="Int. J. Syst. Evol. Microbiol.">
        <title>Actinocatenispora comari sp. nov., an endophytic actinomycete isolated from aerial parts of Comarum salesowianum.</title>
        <authorList>
            <person name="Oyunbileg N."/>
            <person name="Iizaka Y."/>
            <person name="Hamada M."/>
            <person name="Davaapurev B.O."/>
            <person name="Fukumoto A."/>
            <person name="Tsetseg B."/>
            <person name="Kato F."/>
            <person name="Tamura T."/>
            <person name="Batkhuu J."/>
            <person name="Anzai Y."/>
        </authorList>
    </citation>
    <scope>NUCLEOTIDE SEQUENCE [LARGE SCALE GENOMIC DNA]</scope>
    <source>
        <strain evidence="6">NUM-2625</strain>
    </source>
</reference>
<dbReference type="SUPFAM" id="SSF53850">
    <property type="entry name" value="Periplasmic binding protein-like II"/>
    <property type="match status" value="1"/>
</dbReference>
<comment type="similarity">
    <text evidence="1">Belongs to the bacterial solute-binding protein 1 family.</text>
</comment>
<dbReference type="Proteomes" id="UP000614996">
    <property type="component" value="Unassembled WGS sequence"/>
</dbReference>
<evidence type="ECO:0000256" key="3">
    <source>
        <dbReference type="ARBA" id="ARBA00022729"/>
    </source>
</evidence>
<keyword evidence="6" id="KW-1185">Reference proteome</keyword>
<keyword evidence="2" id="KW-0813">Transport</keyword>
<organism evidence="5 6">
    <name type="scientific">Actinocatenispora comari</name>
    <dbReference type="NCBI Taxonomy" id="2807577"/>
    <lineage>
        <taxon>Bacteria</taxon>
        <taxon>Bacillati</taxon>
        <taxon>Actinomycetota</taxon>
        <taxon>Actinomycetes</taxon>
        <taxon>Micromonosporales</taxon>
        <taxon>Micromonosporaceae</taxon>
        <taxon>Actinocatenispora</taxon>
    </lineage>
</organism>
<comment type="caution">
    <text evidence="5">The sequence shown here is derived from an EMBL/GenBank/DDBJ whole genome shotgun (WGS) entry which is preliminary data.</text>
</comment>
<dbReference type="GO" id="GO:0042956">
    <property type="term" value="P:maltodextrin transmembrane transport"/>
    <property type="evidence" value="ECO:0007669"/>
    <property type="project" value="TreeGrafter"/>
</dbReference>
<dbReference type="PROSITE" id="PS51257">
    <property type="entry name" value="PROKAR_LIPOPROTEIN"/>
    <property type="match status" value="1"/>
</dbReference>
<dbReference type="CDD" id="cd14748">
    <property type="entry name" value="PBP2_UgpB"/>
    <property type="match status" value="1"/>
</dbReference>
<dbReference type="Pfam" id="PF13416">
    <property type="entry name" value="SBP_bac_8"/>
    <property type="match status" value="1"/>
</dbReference>
<evidence type="ECO:0000313" key="6">
    <source>
        <dbReference type="Proteomes" id="UP000614996"/>
    </source>
</evidence>
<accession>A0A8J4AAZ8</accession>
<feature type="signal peptide" evidence="4">
    <location>
        <begin position="1"/>
        <end position="29"/>
    </location>
</feature>
<dbReference type="RefSeq" id="WP_207123445.1">
    <property type="nucleotide sequence ID" value="NZ_BOPO01000011.1"/>
</dbReference>
<gene>
    <name evidence="5" type="ORF">NUM_11010</name>
</gene>
<evidence type="ECO:0000256" key="1">
    <source>
        <dbReference type="ARBA" id="ARBA00008520"/>
    </source>
</evidence>
<keyword evidence="3 4" id="KW-0732">Signal</keyword>
<sequence length="440" mass="46770">MTSRSLLARRTRVGIAGATAVIAALTTTACGGSVTGNDSDSAGRTTITVWAGSTGGTEPLKRQLIDQFNSSQHKYKVELEVQPASTEAHAKLINAVKNKQGPNLVLDDGAPQELGQVIATGSVVPLDSYLDRKGSTLTKSDFTKGMADTGTFDGKVYSLPTQGGDYALIYNKKMFTAAGIDKPPATWAELERDAAKLTHGTKQYGMYLPIGTGGTAPFYWQSMLWSAGGEFMNADNTKVEFNSPAGVRALTAWTEMVKNGTAYPTSLQTPSDNGNTAAMTSKRAAMAINGAYNLGVLDEALGKENVGVAPLPPLDKPAMNLGTNNSYIMKGTAAQEAGAWAFLQYWLTPKTQAKWDAANGFLPTNTRTTDDPAWKKYLEQNPRMKVFADALSYAKSRPSIEAYAGISDALSVELEKALLQKESPAEALKKAEAGATAALK</sequence>
<evidence type="ECO:0000313" key="5">
    <source>
        <dbReference type="EMBL" id="GIL25847.1"/>
    </source>
</evidence>
<dbReference type="GO" id="GO:1901982">
    <property type="term" value="F:maltose binding"/>
    <property type="evidence" value="ECO:0007669"/>
    <property type="project" value="TreeGrafter"/>
</dbReference>
<dbReference type="GO" id="GO:0055052">
    <property type="term" value="C:ATP-binding cassette (ABC) transporter complex, substrate-binding subunit-containing"/>
    <property type="evidence" value="ECO:0007669"/>
    <property type="project" value="TreeGrafter"/>
</dbReference>
<dbReference type="Gene3D" id="3.40.190.10">
    <property type="entry name" value="Periplasmic binding protein-like II"/>
    <property type="match status" value="1"/>
</dbReference>
<dbReference type="InterPro" id="IPR006059">
    <property type="entry name" value="SBP"/>
</dbReference>
<dbReference type="PANTHER" id="PTHR30061:SF50">
    <property type="entry name" value="MALTOSE_MALTODEXTRIN-BINDING PERIPLASMIC PROTEIN"/>
    <property type="match status" value="1"/>
</dbReference>
<dbReference type="PANTHER" id="PTHR30061">
    <property type="entry name" value="MALTOSE-BINDING PERIPLASMIC PROTEIN"/>
    <property type="match status" value="1"/>
</dbReference>
<dbReference type="AlphaFoldDB" id="A0A8J4AAZ8"/>
<feature type="chain" id="PRO_5039233225" evidence="4">
    <location>
        <begin position="30"/>
        <end position="440"/>
    </location>
</feature>
<protein>
    <submittedName>
        <fullName evidence="5">ABC transporter substrate-binding protein</fullName>
    </submittedName>
</protein>
<proteinExistence type="inferred from homology"/>